<dbReference type="SUPFAM" id="SSF53474">
    <property type="entry name" value="alpha/beta-Hydrolases"/>
    <property type="match status" value="1"/>
</dbReference>
<protein>
    <recommendedName>
        <fullName evidence="1">Serine aminopeptidase S33 domain-containing protein</fullName>
    </recommendedName>
</protein>
<dbReference type="PATRIC" id="fig|1675527.3.peg.4242"/>
<feature type="domain" description="Serine aminopeptidase S33" evidence="1">
    <location>
        <begin position="97"/>
        <end position="186"/>
    </location>
</feature>
<evidence type="ECO:0000313" key="3">
    <source>
        <dbReference type="Proteomes" id="UP000037178"/>
    </source>
</evidence>
<dbReference type="InterPro" id="IPR029058">
    <property type="entry name" value="AB_hydrolase_fold"/>
</dbReference>
<accession>A0A0J9E8T5</accession>
<dbReference type="STRING" id="1675527.AIOL_004047"/>
<dbReference type="EMBL" id="LFTY01000002">
    <property type="protein sequence ID" value="KMW59066.1"/>
    <property type="molecule type" value="Genomic_DNA"/>
</dbReference>
<proteinExistence type="predicted"/>
<evidence type="ECO:0000259" key="1">
    <source>
        <dbReference type="Pfam" id="PF12146"/>
    </source>
</evidence>
<sequence>MITAEQTAMLEQLAGGLSKPPRLPVLRTPDEVGLTYEEVSFATEDGVQVSGWFMPGTSGHVILSNHFSPGNKYGFAGHLDGLGFAGGFEVNFLPRYKALVDAGYSVLAYDLRGHGSSSDGEGGISGVGYYEWQEVLAALQYVRSRPDTKAISIYAMCMGANATLNAMDKHPEAFEGIKSMIAIAPLKGRTTIERNCGHMEIDAQEGVAAFEPIYTALTGLKVDDHNIIPKAEKIAIPIFYVQVRDDMNSRWQDVQEMFDRTPVEDKKIYYIEDTPWRFKGYQFFSDHPEQMLEWYNAHS</sequence>
<dbReference type="Proteomes" id="UP000037178">
    <property type="component" value="Unassembled WGS sequence"/>
</dbReference>
<organism evidence="2 3">
    <name type="scientific">Candidatus Rhodobacter oscarellae</name>
    <dbReference type="NCBI Taxonomy" id="1675527"/>
    <lineage>
        <taxon>Bacteria</taxon>
        <taxon>Pseudomonadati</taxon>
        <taxon>Pseudomonadota</taxon>
        <taxon>Alphaproteobacteria</taxon>
        <taxon>Rhodobacterales</taxon>
        <taxon>Rhodobacter group</taxon>
        <taxon>Rhodobacter</taxon>
    </lineage>
</organism>
<dbReference type="Gene3D" id="3.40.50.1820">
    <property type="entry name" value="alpha/beta hydrolase"/>
    <property type="match status" value="1"/>
</dbReference>
<comment type="caution">
    <text evidence="2">The sequence shown here is derived from an EMBL/GenBank/DDBJ whole genome shotgun (WGS) entry which is preliminary data.</text>
</comment>
<dbReference type="OrthoDB" id="9798884at2"/>
<keyword evidence="3" id="KW-1185">Reference proteome</keyword>
<dbReference type="RefSeq" id="WP_082152701.1">
    <property type="nucleotide sequence ID" value="NZ_LFTY01000002.1"/>
</dbReference>
<dbReference type="AlphaFoldDB" id="A0A0J9E8T5"/>
<gene>
    <name evidence="2" type="ORF">AIOL_004047</name>
</gene>
<dbReference type="InterPro" id="IPR022742">
    <property type="entry name" value="Hydrolase_4"/>
</dbReference>
<reference evidence="2 3" key="1">
    <citation type="submission" date="2015-06" db="EMBL/GenBank/DDBJ databases">
        <title>Draft genome sequence of an Alphaproteobacteria species associated to the Mediterranean sponge Oscarella lobularis.</title>
        <authorList>
            <person name="Jourda C."/>
            <person name="Santini S."/>
            <person name="Claverie J.-M."/>
        </authorList>
    </citation>
    <scope>NUCLEOTIDE SEQUENCE [LARGE SCALE GENOMIC DNA]</scope>
    <source>
        <strain evidence="2">IGS</strain>
    </source>
</reference>
<dbReference type="Pfam" id="PF12146">
    <property type="entry name" value="Hydrolase_4"/>
    <property type="match status" value="1"/>
</dbReference>
<name>A0A0J9E8T5_9RHOB</name>
<evidence type="ECO:0000313" key="2">
    <source>
        <dbReference type="EMBL" id="KMW59066.1"/>
    </source>
</evidence>